<evidence type="ECO:0000256" key="4">
    <source>
        <dbReference type="ARBA" id="ARBA00047942"/>
    </source>
</evidence>
<dbReference type="GO" id="GO:0008168">
    <property type="term" value="F:methyltransferase activity"/>
    <property type="evidence" value="ECO:0007669"/>
    <property type="project" value="UniProtKB-KW"/>
</dbReference>
<dbReference type="Gene3D" id="3.40.50.150">
    <property type="entry name" value="Vaccinia Virus protein VP39"/>
    <property type="match status" value="1"/>
</dbReference>
<feature type="domain" description="MmeI-like DNA-methyltransferase" evidence="6">
    <location>
        <begin position="181"/>
        <end position="395"/>
    </location>
</feature>
<reference evidence="7" key="1">
    <citation type="submission" date="2021-08" db="EMBL/GenBank/DDBJ databases">
        <authorList>
            <person name="Stevens D.C."/>
        </authorList>
    </citation>
    <scope>NUCLEOTIDE SEQUENCE</scope>
    <source>
        <strain evidence="7">DSM 53165</strain>
    </source>
</reference>
<dbReference type="SUPFAM" id="SSF53335">
    <property type="entry name" value="S-adenosyl-L-methionine-dependent methyltransferases"/>
    <property type="match status" value="1"/>
</dbReference>
<dbReference type="RefSeq" id="WP_224195399.1">
    <property type="nucleotide sequence ID" value="NZ_JAIRAU010000043.1"/>
</dbReference>
<dbReference type="InterPro" id="IPR029063">
    <property type="entry name" value="SAM-dependent_MTases_sf"/>
</dbReference>
<dbReference type="GO" id="GO:0032259">
    <property type="term" value="P:methylation"/>
    <property type="evidence" value="ECO:0007669"/>
    <property type="project" value="UniProtKB-KW"/>
</dbReference>
<dbReference type="PANTHER" id="PTHR33841:SF1">
    <property type="entry name" value="DNA METHYLTRANSFERASE A"/>
    <property type="match status" value="1"/>
</dbReference>
<keyword evidence="3" id="KW-0808">Transferase</keyword>
<comment type="catalytic activity">
    <reaction evidence="4">
        <text>a 2'-deoxyadenosine in DNA + S-adenosyl-L-methionine = an N(6)-methyl-2'-deoxyadenosine in DNA + S-adenosyl-L-homocysteine + H(+)</text>
        <dbReference type="Rhea" id="RHEA:15197"/>
        <dbReference type="Rhea" id="RHEA-COMP:12418"/>
        <dbReference type="Rhea" id="RHEA-COMP:12419"/>
        <dbReference type="ChEBI" id="CHEBI:15378"/>
        <dbReference type="ChEBI" id="CHEBI:57856"/>
        <dbReference type="ChEBI" id="CHEBI:59789"/>
        <dbReference type="ChEBI" id="CHEBI:90615"/>
        <dbReference type="ChEBI" id="CHEBI:90616"/>
        <dbReference type="EC" id="2.1.1.72"/>
    </reaction>
</comment>
<feature type="domain" description="MmeI-like target recognition" evidence="5">
    <location>
        <begin position="519"/>
        <end position="636"/>
    </location>
</feature>
<evidence type="ECO:0000256" key="3">
    <source>
        <dbReference type="ARBA" id="ARBA00022679"/>
    </source>
</evidence>
<evidence type="ECO:0000313" key="7">
    <source>
        <dbReference type="EMBL" id="MBZ5713666.1"/>
    </source>
</evidence>
<evidence type="ECO:0000259" key="5">
    <source>
        <dbReference type="Pfam" id="PF20466"/>
    </source>
</evidence>
<dbReference type="EC" id="2.1.1.72" evidence="1"/>
<organism evidence="7 8">
    <name type="scientific">Nannocystis pusilla</name>
    <dbReference type="NCBI Taxonomy" id="889268"/>
    <lineage>
        <taxon>Bacteria</taxon>
        <taxon>Pseudomonadati</taxon>
        <taxon>Myxococcota</taxon>
        <taxon>Polyangia</taxon>
        <taxon>Nannocystales</taxon>
        <taxon>Nannocystaceae</taxon>
        <taxon>Nannocystis</taxon>
    </lineage>
</organism>
<dbReference type="InterPro" id="IPR046816">
    <property type="entry name" value="MmeI_Mtase"/>
</dbReference>
<dbReference type="Pfam" id="PF20466">
    <property type="entry name" value="MmeI_TRD"/>
    <property type="match status" value="1"/>
</dbReference>
<sequence>MSVETTRAVAAGLSSLAARLRRRTGAAEAVARFLIRCTFTSIAETLELAPRGGMAAAVSRSLAAPERFAPGLTELWATLTWTGEAAALSATPALALERVELAGLHALTQARWDEVDPVIFGDLLLEALNPGERRQLGAHFTPRAYVERLVGLVVEEPLRADWARARGEAQAHRERGEAAAASRVVRGFLAELASVRVLDPACGAGNFLIVAHEALRRLADDAARWLLAATGEVVAPAVSLAQSIGVDRSAWTCEVARLVLWIAAIRGRSAAASAERATIVHGDALLTPWPAATFVVGNPPFLGKSRLRASLGESYVARIRACHDSAVPESADLVMYWWHRAATLLQAGQLRRFGLVTTNSVTQIYNRRVVEGFLAHAERPIHLVWAVADHPWVDGPRGAAVRIAMTVAEAGRGVGRSVRVLPGGGEAVEHGPIFADLRVGVDLARARRLQANAGLAGAGVMLGGRGFLVRPGELDGRDAGHVRPIVNGSDVLQRPRGAAVIDFTGLSEAAARDAAPAAFERLVAAVRPERLANVRAGRRERWWQFAETMPATRRAIAGLPRYIVTPETAKHRVFVFVDGAVVPEHPLLAIGLADAFHLAVLSSRIHGLWARANGGTLADRPRYNKSVCFETFPFPDCEAPARADIAALGEQLDACRRALAAAGWTVTAMYNAPPPALRAVHAAIDEAVAAAYALAGDGPEGAVLTALLALNHRRAAEEQAGAVRRLRAI</sequence>
<protein>
    <recommendedName>
        <fullName evidence="1">site-specific DNA-methyltransferase (adenine-specific)</fullName>
        <ecNumber evidence="1">2.1.1.72</ecNumber>
    </recommendedName>
</protein>
<gene>
    <name evidence="7" type="ORF">K7C98_30930</name>
</gene>
<keyword evidence="8" id="KW-1185">Reference proteome</keyword>
<dbReference type="EMBL" id="JAIRAU010000043">
    <property type="protein sequence ID" value="MBZ5713666.1"/>
    <property type="molecule type" value="Genomic_DNA"/>
</dbReference>
<accession>A0ABS7TZS7</accession>
<comment type="caution">
    <text evidence="7">The sequence shown here is derived from an EMBL/GenBank/DDBJ whole genome shotgun (WGS) entry which is preliminary data.</text>
</comment>
<dbReference type="InterPro" id="IPR046820">
    <property type="entry name" value="MmeI_TRD"/>
</dbReference>
<dbReference type="Pfam" id="PF20473">
    <property type="entry name" value="MmeI_Mtase"/>
    <property type="match status" value="1"/>
</dbReference>
<evidence type="ECO:0000256" key="1">
    <source>
        <dbReference type="ARBA" id="ARBA00011900"/>
    </source>
</evidence>
<dbReference type="PANTHER" id="PTHR33841">
    <property type="entry name" value="DNA METHYLTRANSFERASE YEEA-RELATED"/>
    <property type="match status" value="1"/>
</dbReference>
<keyword evidence="2 7" id="KW-0489">Methyltransferase</keyword>
<evidence type="ECO:0000256" key="2">
    <source>
        <dbReference type="ARBA" id="ARBA00022603"/>
    </source>
</evidence>
<evidence type="ECO:0000259" key="6">
    <source>
        <dbReference type="Pfam" id="PF20473"/>
    </source>
</evidence>
<dbReference type="PRINTS" id="PR00507">
    <property type="entry name" value="N12N6MTFRASE"/>
</dbReference>
<dbReference type="InterPro" id="IPR050953">
    <property type="entry name" value="N4_N6_ade-DNA_methylase"/>
</dbReference>
<evidence type="ECO:0000313" key="8">
    <source>
        <dbReference type="Proteomes" id="UP001139031"/>
    </source>
</evidence>
<dbReference type="Proteomes" id="UP001139031">
    <property type="component" value="Unassembled WGS sequence"/>
</dbReference>
<name>A0ABS7TZS7_9BACT</name>
<proteinExistence type="predicted"/>